<reference evidence="1 2" key="1">
    <citation type="submission" date="2011-03" db="EMBL/GenBank/DDBJ databases">
        <authorList>
            <person name="Weinstock G."/>
            <person name="Sodergren E."/>
            <person name="Clifton S."/>
            <person name="Fulton L."/>
            <person name="Fulton B."/>
            <person name="Courtney L."/>
            <person name="Fronick C."/>
            <person name="Harrison M."/>
            <person name="Strong C."/>
            <person name="Farmer C."/>
            <person name="Delahaunty K."/>
            <person name="Markovic C."/>
            <person name="Hall O."/>
            <person name="Minx P."/>
            <person name="Tomlinson C."/>
            <person name="Mitreva M."/>
            <person name="Hou S."/>
            <person name="Chen J."/>
            <person name="Wollam A."/>
            <person name="Pepin K.H."/>
            <person name="Johnson M."/>
            <person name="Bhonagiri V."/>
            <person name="Zhang X."/>
            <person name="Suruliraj S."/>
            <person name="Warren W."/>
            <person name="Chinwalla A."/>
            <person name="Mardis E.R."/>
            <person name="Wilson R.K."/>
        </authorList>
    </citation>
    <scope>NUCLEOTIDE SEQUENCE [LARGE SCALE GENOMIC DNA]</scope>
    <source>
        <strain evidence="1 2">YIT 11840</strain>
    </source>
</reference>
<evidence type="ECO:0000313" key="2">
    <source>
        <dbReference type="Proteomes" id="UP000003598"/>
    </source>
</evidence>
<proteinExistence type="predicted"/>
<dbReference type="HOGENOM" id="CLU_3293631_0_0_10"/>
<keyword evidence="2" id="KW-1185">Reference proteome</keyword>
<protein>
    <submittedName>
        <fullName evidence="1">Uncharacterized protein</fullName>
    </submittedName>
</protein>
<dbReference type="EMBL" id="AFFY01000025">
    <property type="protein sequence ID" value="EHH00121.1"/>
    <property type="molecule type" value="Genomic_DNA"/>
</dbReference>
<accession>G5SRX9</accession>
<gene>
    <name evidence="1" type="ORF">HMPREF9441_02128</name>
</gene>
<organism evidence="1 2">
    <name type="scientific">Paraprevotella clara YIT 11840</name>
    <dbReference type="NCBI Taxonomy" id="762968"/>
    <lineage>
        <taxon>Bacteria</taxon>
        <taxon>Pseudomonadati</taxon>
        <taxon>Bacteroidota</taxon>
        <taxon>Bacteroidia</taxon>
        <taxon>Bacteroidales</taxon>
        <taxon>Prevotellaceae</taxon>
        <taxon>Paraprevotella</taxon>
    </lineage>
</organism>
<dbReference type="Proteomes" id="UP000003598">
    <property type="component" value="Unassembled WGS sequence"/>
</dbReference>
<dbReference type="AlphaFoldDB" id="G5SRX9"/>
<comment type="caution">
    <text evidence="1">The sequence shown here is derived from an EMBL/GenBank/DDBJ whole genome shotgun (WGS) entry which is preliminary data.</text>
</comment>
<evidence type="ECO:0000313" key="1">
    <source>
        <dbReference type="EMBL" id="EHH00121.1"/>
    </source>
</evidence>
<name>G5SRX9_9BACT</name>
<sequence>MKIAIKRAQRKACLPLPSGSDLCKKLVRLKNNMAEKETER</sequence>